<keyword evidence="6" id="KW-1185">Reference proteome</keyword>
<dbReference type="Pfam" id="PF12833">
    <property type="entry name" value="HTH_18"/>
    <property type="match status" value="1"/>
</dbReference>
<dbReference type="PROSITE" id="PS00041">
    <property type="entry name" value="HTH_ARAC_FAMILY_1"/>
    <property type="match status" value="1"/>
</dbReference>
<comment type="caution">
    <text evidence="5">The sequence shown here is derived from an EMBL/GenBank/DDBJ whole genome shotgun (WGS) entry which is preliminary data.</text>
</comment>
<keyword evidence="2 5" id="KW-0238">DNA-binding</keyword>
<dbReference type="Proteomes" id="UP000185728">
    <property type="component" value="Unassembled WGS sequence"/>
</dbReference>
<dbReference type="InterPro" id="IPR009057">
    <property type="entry name" value="Homeodomain-like_sf"/>
</dbReference>
<protein>
    <submittedName>
        <fullName evidence="5">AraC-type DNA-binding protein</fullName>
    </submittedName>
</protein>
<keyword evidence="1" id="KW-0805">Transcription regulation</keyword>
<organism evidence="5 6">
    <name type="scientific">Zobellia uliginosa</name>
    <dbReference type="NCBI Taxonomy" id="143224"/>
    <lineage>
        <taxon>Bacteria</taxon>
        <taxon>Pseudomonadati</taxon>
        <taxon>Bacteroidota</taxon>
        <taxon>Flavobacteriia</taxon>
        <taxon>Flavobacteriales</taxon>
        <taxon>Flavobacteriaceae</taxon>
        <taxon>Zobellia</taxon>
    </lineage>
</organism>
<dbReference type="InterPro" id="IPR018062">
    <property type="entry name" value="HTH_AraC-typ_CS"/>
</dbReference>
<evidence type="ECO:0000313" key="6">
    <source>
        <dbReference type="Proteomes" id="UP000185728"/>
    </source>
</evidence>
<evidence type="ECO:0000256" key="2">
    <source>
        <dbReference type="ARBA" id="ARBA00023125"/>
    </source>
</evidence>
<evidence type="ECO:0000256" key="3">
    <source>
        <dbReference type="ARBA" id="ARBA00023163"/>
    </source>
</evidence>
<dbReference type="SMART" id="SM00342">
    <property type="entry name" value="HTH_ARAC"/>
    <property type="match status" value="1"/>
</dbReference>
<dbReference type="RefSeq" id="WP_076456237.1">
    <property type="nucleotide sequence ID" value="NZ_FTOB01000004.1"/>
</dbReference>
<dbReference type="PROSITE" id="PS01124">
    <property type="entry name" value="HTH_ARAC_FAMILY_2"/>
    <property type="match status" value="1"/>
</dbReference>
<dbReference type="Gene3D" id="1.10.10.60">
    <property type="entry name" value="Homeodomain-like"/>
    <property type="match status" value="2"/>
</dbReference>
<evidence type="ECO:0000256" key="1">
    <source>
        <dbReference type="ARBA" id="ARBA00023015"/>
    </source>
</evidence>
<dbReference type="EMBL" id="FTOB01000004">
    <property type="protein sequence ID" value="SIS90603.1"/>
    <property type="molecule type" value="Genomic_DNA"/>
</dbReference>
<dbReference type="InterPro" id="IPR018060">
    <property type="entry name" value="HTH_AraC"/>
</dbReference>
<dbReference type="GO" id="GO:0003677">
    <property type="term" value="F:DNA binding"/>
    <property type="evidence" value="ECO:0007669"/>
    <property type="project" value="UniProtKB-KW"/>
</dbReference>
<feature type="domain" description="HTH araC/xylS-type" evidence="4">
    <location>
        <begin position="227"/>
        <end position="325"/>
    </location>
</feature>
<dbReference type="InterPro" id="IPR053142">
    <property type="entry name" value="PchR_regulatory_protein"/>
</dbReference>
<name>A0ABY1KXX2_9FLAO</name>
<proteinExistence type="predicted"/>
<gene>
    <name evidence="5" type="ORF">SAMN05421766_104790</name>
</gene>
<dbReference type="SUPFAM" id="SSF46689">
    <property type="entry name" value="Homeodomain-like"/>
    <property type="match status" value="2"/>
</dbReference>
<evidence type="ECO:0000313" key="5">
    <source>
        <dbReference type="EMBL" id="SIS90603.1"/>
    </source>
</evidence>
<evidence type="ECO:0000259" key="4">
    <source>
        <dbReference type="PROSITE" id="PS01124"/>
    </source>
</evidence>
<dbReference type="PANTHER" id="PTHR47893:SF1">
    <property type="entry name" value="REGULATORY PROTEIN PCHR"/>
    <property type="match status" value="1"/>
</dbReference>
<accession>A0ABY1KXX2</accession>
<sequence>MRIGLFPSGQYKADQGGDLVPSIHENVTKALDFQHEKGLKGSCQELRLEGARILLRKFSLENPSTVPYENLHSCLGLHFLLQGTYKFTGIENRARVGIKSGYYNLVQWPSILGTQKFKGLDYTSVEIFFTRKFLEDLLGKGGDSVLGHFMAEDKEAKLLWSKGRVIPGKLRVPLLEMLNCPFTGSARTNYIASQIRCLLIEVFLGRGHSIGGHGEVELPILDNEAIERVVGYIKQNLKKKLTIKELSEIAGFNTTKLKTCFKKVHQTTIFKYITRLRMERAKTLIVDENCSIAQASYEVGYSNPQHFTVAFKKTMGYLPSTLLSVI</sequence>
<reference evidence="5 6" key="1">
    <citation type="submission" date="2017-01" db="EMBL/GenBank/DDBJ databases">
        <authorList>
            <person name="Varghese N."/>
            <person name="Submissions S."/>
        </authorList>
    </citation>
    <scope>NUCLEOTIDE SEQUENCE [LARGE SCALE GENOMIC DNA]</scope>
    <source>
        <strain evidence="5 6">DSM 2061</strain>
    </source>
</reference>
<dbReference type="PANTHER" id="PTHR47893">
    <property type="entry name" value="REGULATORY PROTEIN PCHR"/>
    <property type="match status" value="1"/>
</dbReference>
<keyword evidence="3" id="KW-0804">Transcription</keyword>